<dbReference type="PRINTS" id="PR00633">
    <property type="entry name" value="RCCNDNSATION"/>
</dbReference>
<dbReference type="AlphaFoldDB" id="A0AA38L3G3"/>
<dbReference type="PANTHER" id="PTHR22870:SF365">
    <property type="entry name" value="REGULATOR OF CHROMOSOME CONDENSATION (CELL CYCLE REGULATORY PROTEIN)-RELATED"/>
    <property type="match status" value="1"/>
</dbReference>
<dbReference type="PANTHER" id="PTHR22870">
    <property type="entry name" value="REGULATOR OF CHROMOSOME CONDENSATION"/>
    <property type="match status" value="1"/>
</dbReference>
<dbReference type="InterPro" id="IPR009091">
    <property type="entry name" value="RCC1/BLIP-II"/>
</dbReference>
<dbReference type="SUPFAM" id="SSF50985">
    <property type="entry name" value="RCC1/BLIP-II"/>
    <property type="match status" value="1"/>
</dbReference>
<keyword evidence="1" id="KW-0677">Repeat</keyword>
<keyword evidence="5" id="KW-1185">Reference proteome</keyword>
<sequence>QNWNRPKKVEGLGKVEVISAAASGVVSMGIDNNGTLWVWGRSKRGQLGLGKGIMEALVPQRVEAFAGQQVVQVALGWGHALARTKEGKLYSWGYAADGRLGLTSAPLEEPKSQDRSHLSSDTKNPESNASRFEIAEKLVLEELEKEKNPPINWEPCLVKDLNHFHVVDIACGLDHSLVLC</sequence>
<dbReference type="Gene3D" id="2.130.10.30">
    <property type="entry name" value="Regulator of chromosome condensation 1/beta-lactamase-inhibitor protein II"/>
    <property type="match status" value="1"/>
</dbReference>
<evidence type="ECO:0000256" key="1">
    <source>
        <dbReference type="ARBA" id="ARBA00022737"/>
    </source>
</evidence>
<reference evidence="4 5" key="1">
    <citation type="journal article" date="2021" name="Nat. Plants">
        <title>The Taxus genome provides insights into paclitaxel biosynthesis.</title>
        <authorList>
            <person name="Xiong X."/>
            <person name="Gou J."/>
            <person name="Liao Q."/>
            <person name="Li Y."/>
            <person name="Zhou Q."/>
            <person name="Bi G."/>
            <person name="Li C."/>
            <person name="Du R."/>
            <person name="Wang X."/>
            <person name="Sun T."/>
            <person name="Guo L."/>
            <person name="Liang H."/>
            <person name="Lu P."/>
            <person name="Wu Y."/>
            <person name="Zhang Z."/>
            <person name="Ro D.K."/>
            <person name="Shang Y."/>
            <person name="Huang S."/>
            <person name="Yan J."/>
        </authorList>
    </citation>
    <scope>NUCLEOTIDE SEQUENCE [LARGE SCALE GENOMIC DNA]</scope>
    <source>
        <strain evidence="4">Ta-2019</strain>
    </source>
</reference>
<comment type="caution">
    <text evidence="4">The sequence shown here is derived from an EMBL/GenBank/DDBJ whole genome shotgun (WGS) entry which is preliminary data.</text>
</comment>
<feature type="region of interest" description="Disordered" evidence="3">
    <location>
        <begin position="105"/>
        <end position="127"/>
    </location>
</feature>
<feature type="non-terminal residue" evidence="4">
    <location>
        <position position="1"/>
    </location>
</feature>
<gene>
    <name evidence="4" type="ORF">KI387_027969</name>
</gene>
<dbReference type="EMBL" id="JAHRHJ020000006">
    <property type="protein sequence ID" value="KAH9312934.1"/>
    <property type="molecule type" value="Genomic_DNA"/>
</dbReference>
<organism evidence="4 5">
    <name type="scientific">Taxus chinensis</name>
    <name type="common">Chinese yew</name>
    <name type="synonym">Taxus wallichiana var. chinensis</name>
    <dbReference type="NCBI Taxonomy" id="29808"/>
    <lineage>
        <taxon>Eukaryota</taxon>
        <taxon>Viridiplantae</taxon>
        <taxon>Streptophyta</taxon>
        <taxon>Embryophyta</taxon>
        <taxon>Tracheophyta</taxon>
        <taxon>Spermatophyta</taxon>
        <taxon>Pinopsida</taxon>
        <taxon>Pinidae</taxon>
        <taxon>Conifers II</taxon>
        <taxon>Cupressales</taxon>
        <taxon>Taxaceae</taxon>
        <taxon>Taxus</taxon>
    </lineage>
</organism>
<proteinExistence type="predicted"/>
<dbReference type="PROSITE" id="PS00626">
    <property type="entry name" value="RCC1_2"/>
    <property type="match status" value="1"/>
</dbReference>
<feature type="repeat" description="RCC1" evidence="2">
    <location>
        <begin position="34"/>
        <end position="86"/>
    </location>
</feature>
<protein>
    <submittedName>
        <fullName evidence="4">Uncharacterized protein</fullName>
    </submittedName>
</protein>
<dbReference type="Pfam" id="PF00415">
    <property type="entry name" value="RCC1"/>
    <property type="match status" value="1"/>
</dbReference>
<evidence type="ECO:0000256" key="2">
    <source>
        <dbReference type="PROSITE-ProRule" id="PRU00235"/>
    </source>
</evidence>
<evidence type="ECO:0000313" key="5">
    <source>
        <dbReference type="Proteomes" id="UP000824469"/>
    </source>
</evidence>
<dbReference type="OMA" id="PPINWEP"/>
<dbReference type="InterPro" id="IPR000408">
    <property type="entry name" value="Reg_chr_condens"/>
</dbReference>
<evidence type="ECO:0000256" key="3">
    <source>
        <dbReference type="SAM" id="MobiDB-lite"/>
    </source>
</evidence>
<name>A0AA38L3G3_TAXCH</name>
<feature type="repeat" description="RCC1" evidence="2">
    <location>
        <begin position="87"/>
        <end position="180"/>
    </location>
</feature>
<accession>A0AA38L3G3</accession>
<dbReference type="Proteomes" id="UP000824469">
    <property type="component" value="Unassembled WGS sequence"/>
</dbReference>
<dbReference type="InterPro" id="IPR051210">
    <property type="entry name" value="Ub_ligase/GEF_domain"/>
</dbReference>
<evidence type="ECO:0000313" key="4">
    <source>
        <dbReference type="EMBL" id="KAH9312934.1"/>
    </source>
</evidence>
<feature type="non-terminal residue" evidence="4">
    <location>
        <position position="180"/>
    </location>
</feature>
<feature type="compositionally biased region" description="Basic and acidic residues" evidence="3">
    <location>
        <begin position="108"/>
        <end position="124"/>
    </location>
</feature>
<dbReference type="PROSITE" id="PS50012">
    <property type="entry name" value="RCC1_3"/>
    <property type="match status" value="2"/>
</dbReference>